<accession>A0A0F9BV64</accession>
<organism evidence="1">
    <name type="scientific">marine sediment metagenome</name>
    <dbReference type="NCBI Taxonomy" id="412755"/>
    <lineage>
        <taxon>unclassified sequences</taxon>
        <taxon>metagenomes</taxon>
        <taxon>ecological metagenomes</taxon>
    </lineage>
</organism>
<dbReference type="AlphaFoldDB" id="A0A0F9BV64"/>
<evidence type="ECO:0000313" key="1">
    <source>
        <dbReference type="EMBL" id="KKL25795.1"/>
    </source>
</evidence>
<dbReference type="SUPFAM" id="SSF56747">
    <property type="entry name" value="Prim-pol domain"/>
    <property type="match status" value="1"/>
</dbReference>
<name>A0A0F9BV64_9ZZZZ</name>
<protein>
    <recommendedName>
        <fullName evidence="2">Primase C-terminal 1 domain-containing protein</fullName>
    </recommendedName>
</protein>
<sequence length="324" mass="39092">MSYDKIRYNKIYIIEYLKGFYGYDQFPRSFMVRTINGVDRLVVDNFYDFTRLYINYNGYANIYTGVHSIQSIKEKTFDRIYIDLDTKIHKELIEVQKETDVLANYFNQRFGLEVDIFKSGYKGNNLYPRFPLVNIVSYYDFIEYLFKDIQKDLKLKYLDLPAIKKVNGVSRVPYSIHLTSEILCEPIEHLDYKRSEDNWNDYIDQFNKEYEEKEKYEFTLPDNILNRDYHNELEYIFSCLRKYKPRDGWRRSIWKLIAPRMVQTYNITEAKERMRTLLNDCGASEFNRYASYQLDYADRKSSIAMGLDTFCNHYPELARIYNMG</sequence>
<proteinExistence type="predicted"/>
<dbReference type="EMBL" id="LAZR01036080">
    <property type="protein sequence ID" value="KKL25795.1"/>
    <property type="molecule type" value="Genomic_DNA"/>
</dbReference>
<evidence type="ECO:0008006" key="2">
    <source>
        <dbReference type="Google" id="ProtNLM"/>
    </source>
</evidence>
<gene>
    <name evidence="1" type="ORF">LCGC14_2401710</name>
</gene>
<comment type="caution">
    <text evidence="1">The sequence shown here is derived from an EMBL/GenBank/DDBJ whole genome shotgun (WGS) entry which is preliminary data.</text>
</comment>
<reference evidence="1" key="1">
    <citation type="journal article" date="2015" name="Nature">
        <title>Complex archaea that bridge the gap between prokaryotes and eukaryotes.</title>
        <authorList>
            <person name="Spang A."/>
            <person name="Saw J.H."/>
            <person name="Jorgensen S.L."/>
            <person name="Zaremba-Niedzwiedzka K."/>
            <person name="Martijn J."/>
            <person name="Lind A.E."/>
            <person name="van Eijk R."/>
            <person name="Schleper C."/>
            <person name="Guy L."/>
            <person name="Ettema T.J."/>
        </authorList>
    </citation>
    <scope>NUCLEOTIDE SEQUENCE</scope>
</reference>